<dbReference type="Proteomes" id="UP001516400">
    <property type="component" value="Unassembled WGS sequence"/>
</dbReference>
<dbReference type="Gene3D" id="3.40.50.300">
    <property type="entry name" value="P-loop containing nucleotide triphosphate hydrolases"/>
    <property type="match status" value="3"/>
</dbReference>
<evidence type="ECO:0000256" key="1">
    <source>
        <dbReference type="ARBA" id="ARBA00004496"/>
    </source>
</evidence>
<evidence type="ECO:0000256" key="8">
    <source>
        <dbReference type="SAM" id="MobiDB-lite"/>
    </source>
</evidence>
<feature type="compositionally biased region" description="Basic and acidic residues" evidence="8">
    <location>
        <begin position="130"/>
        <end position="141"/>
    </location>
</feature>
<dbReference type="InterPro" id="IPR041677">
    <property type="entry name" value="DNA2/NAM7_AAA_11"/>
</dbReference>
<keyword evidence="3" id="KW-0479">Metal-binding</keyword>
<evidence type="ECO:0000313" key="10">
    <source>
        <dbReference type="EMBL" id="KAL3275522.1"/>
    </source>
</evidence>
<evidence type="ECO:0000256" key="2">
    <source>
        <dbReference type="ARBA" id="ARBA00022490"/>
    </source>
</evidence>
<feature type="region of interest" description="Disordered" evidence="8">
    <location>
        <begin position="1"/>
        <end position="141"/>
    </location>
</feature>
<keyword evidence="4" id="KW-0677">Repeat</keyword>
<dbReference type="Pfam" id="PF25396">
    <property type="entry name" value="ZNFX1"/>
    <property type="match status" value="1"/>
</dbReference>
<evidence type="ECO:0000256" key="6">
    <source>
        <dbReference type="ARBA" id="ARBA00022833"/>
    </source>
</evidence>
<evidence type="ECO:0000313" key="11">
    <source>
        <dbReference type="Proteomes" id="UP001516400"/>
    </source>
</evidence>
<organism evidence="10 11">
    <name type="scientific">Cryptolaemus montrouzieri</name>
    <dbReference type="NCBI Taxonomy" id="559131"/>
    <lineage>
        <taxon>Eukaryota</taxon>
        <taxon>Metazoa</taxon>
        <taxon>Ecdysozoa</taxon>
        <taxon>Arthropoda</taxon>
        <taxon>Hexapoda</taxon>
        <taxon>Insecta</taxon>
        <taxon>Pterygota</taxon>
        <taxon>Neoptera</taxon>
        <taxon>Endopterygota</taxon>
        <taxon>Coleoptera</taxon>
        <taxon>Polyphaga</taxon>
        <taxon>Cucujiformia</taxon>
        <taxon>Coccinelloidea</taxon>
        <taxon>Coccinellidae</taxon>
        <taxon>Scymninae</taxon>
        <taxon>Scymnini</taxon>
        <taxon>Cryptolaemus</taxon>
    </lineage>
</organism>
<feature type="compositionally biased region" description="Polar residues" evidence="8">
    <location>
        <begin position="77"/>
        <end position="88"/>
    </location>
</feature>
<proteinExistence type="predicted"/>
<dbReference type="EMBL" id="JABFTP020000083">
    <property type="protein sequence ID" value="KAL3275522.1"/>
    <property type="molecule type" value="Genomic_DNA"/>
</dbReference>
<dbReference type="InterPro" id="IPR047187">
    <property type="entry name" value="SF1_C_Upf1"/>
</dbReference>
<dbReference type="CDD" id="cd18808">
    <property type="entry name" value="SF1_C_Upf1"/>
    <property type="match status" value="1"/>
</dbReference>
<sequence length="2068" mass="239048">MDNTRKRYQPPHLRNRRNTEGNRNRSHSSCSVDDDFISQFESLQGPTRRRDQSEGSSLFKNWNSKNTNESDKYSKQVLGSNAQQNAKRSTVRRVPRGGKSDNFQSPNNLYGHTSASNEILFSKSTNMGRSRRDQINNDDFRRPFKKRGEMKVGFRYLESLLNKPLEEVMSKLMGNKGFFDLVERCEELSPDYIVLIVDLMSKFCECEFSTLRIQILQKCLCINFLKSLHMFISSIALQTNQDKKRNSYFWKDSDSFWSNLMKICKTILREMPQKYGDPLLKLSKLTSINLPQIESMHGIHINDEIKTDFNTFIQTADAIIAESKKKERKLTPINKDEGEPPNDFREISVYPTTMELISNEKPFLRKNVVKGPYRDVEHYLDVQFRLLREDFVGPLREGVCSYLERNKDGTKSRIQNVKIHQNVQFLQPITVTEHYCVLLKFSFTKKKTSYTYENSRRFMYGSLVCFTRDDFRTLIFGKIVDRDEKYLKNNELVIGFEEKEELIYNANYLMIECSVYFEPYYHVLTVMKHITDDDFPMRNYIIDVDPTPAQPRFISPTTVYRIEDCNNRVINWSPHSATDMRFSTFNLSQNLAFIAALTRRFSIIQGPPGTGKTYVGLKIATTLLKNKVHWYTRTPMLIICYTNHALDQFLEGLLRTTDRIIRVGGQSKNENLKRLNLSAQSRRHVDFESKHRLTCCLSDIKTITDTMDQIRRCDSIINFWALRKLIPDFENSWLANATKDDLLNWLLGVTKGDEIDFTVEQDGIPENINDMEAIEDDEYEEENDDMEGDIDDLLQLVDVKPEKPLLCLQELFGKIRFNINRLNELQEILQKDKNYDVIFEYTILERENENLEMVYKYVQEQLRMDRRGIHVDPNTLNAKNSKYLPLNDRWSLYFHWLNLYNDYLIRKHEAASREFRLAYKIYQEAKDLANIEILKNTLVIGMTTTGAARLHSSLQMIKCPIVIVEEAAEVLEAHIVTSLTKDCEQLILIGDHQQLKPSTSSYRIEKFFDLGISLFERMILNNVQCFTLNIQHRMRPEISSLIKPTIYPNLEDHENVFDRPNIKGVDKCLYFIDHNHPEEADNIGTTKKNMHEVKFLIQFANYLILNGYDPTNITILAAYLGQMYELKKEKSKNNLKDVKITVLDNYQGEENNIILLSLVRNNADNKIGFLSIENRVCVALSRARDGLYVMGNMSQLCENSKVWVEIKKTLMNQHAIGSALSLKCQNHNKITNVSNPEDFFMVAEGGCNQICQMLLPCGHNCKRLCHILDREHMENKCQEECGRRLCDSNPLHTCRKRCYEDCGPCNYQVTRLLNCDHEVIISCYIDITEYNCLIEVPAVLPCGHETTKPCSVEPEQHKCPFPCDTRLDCGHACIRNCHVRDDPDHIKYKCLKECGKQREECTNPNLEGHTCPKLCWESCVRCEILVMKARSICPHYFRVPCYQNVDELECTKPCKKDLPCGHVCKKTCSEPCGPCQIKVVKSIPDCKHKQTILCSSEPDRRNCQGKCPRIMSCGHVCDKRCKEDCNPLDCKKMVEVSIVAKCGHTIKQIPCCMNTLYKTAGKIDKLEEYCLEPCTSLLNCSEENKHVCTGSCGECFQGRIHKRCSEKCGQILVCNHECQVFCRETCKPCQRPCSFKCRHSACKKQCGEPCTLCKEPCLRNCQHKKCKNKCGQVCSVTPCDMPCEKTLKKCGHKCVGFCGDPCPPLCRVCDKEELEEFFFGTEDEEDARFVLLKDCGHVLEASGMEMWLKQDENQIKFKVCPKCKTTINTTERYSDYVKLAIEDVIRLKKRQYGSRNEIATKRQELLGKIMKFQKEIGEGVVTLRIPILNKTLNILKDRLFEMNTKGRIQPISLIGINSIEIKFELIEEFADVLKPVIRNFHEITKYSMNETIRKQSKFILKNLLRQLDDITNTEIEDIRREISRLARMVQLGRIILKSNITSQIGDQVETVLNQLNLFKYQDETVKQHLDELKKILGSSVSITEVERRQIVQAIGLKQGHWFKCPNGHMYAIGECGGAMEVSKCIECKAPIGGTSHQLLSTNMLAPEMDGARHPAWSDTANMANYVLQ</sequence>
<evidence type="ECO:0000259" key="9">
    <source>
        <dbReference type="PROSITE" id="PS51981"/>
    </source>
</evidence>
<dbReference type="PANTHER" id="PTHR10887">
    <property type="entry name" value="DNA2/NAM7 HELICASE FAMILY"/>
    <property type="match status" value="1"/>
</dbReference>
<dbReference type="Pfam" id="PF13086">
    <property type="entry name" value="AAA_11"/>
    <property type="match status" value="2"/>
</dbReference>
<dbReference type="InterPro" id="IPR057373">
    <property type="entry name" value="ZNFX1"/>
</dbReference>
<keyword evidence="5" id="KW-0863">Zinc-finger</keyword>
<keyword evidence="11" id="KW-1185">Reference proteome</keyword>
<reference evidence="10 11" key="1">
    <citation type="journal article" date="2021" name="BMC Biol.">
        <title>Horizontally acquired antibacterial genes associated with adaptive radiation of ladybird beetles.</title>
        <authorList>
            <person name="Li H.S."/>
            <person name="Tang X.F."/>
            <person name="Huang Y.H."/>
            <person name="Xu Z.Y."/>
            <person name="Chen M.L."/>
            <person name="Du X.Y."/>
            <person name="Qiu B.Y."/>
            <person name="Chen P.T."/>
            <person name="Zhang W."/>
            <person name="Slipinski A."/>
            <person name="Escalona H.E."/>
            <person name="Waterhouse R.M."/>
            <person name="Zwick A."/>
            <person name="Pang H."/>
        </authorList>
    </citation>
    <scope>NUCLEOTIDE SEQUENCE [LARGE SCALE GENOMIC DNA]</scope>
    <source>
        <strain evidence="10">SYSU2018</strain>
    </source>
</reference>
<accession>A0ABD2NA53</accession>
<dbReference type="CDD" id="cd06008">
    <property type="entry name" value="NF-X1-zinc-finger"/>
    <property type="match status" value="1"/>
</dbReference>
<keyword evidence="7" id="KW-0391">Immunity</keyword>
<dbReference type="InterPro" id="IPR000967">
    <property type="entry name" value="Znf_NFX1"/>
</dbReference>
<dbReference type="InterPro" id="IPR027417">
    <property type="entry name" value="P-loop_NTPase"/>
</dbReference>
<dbReference type="InterPro" id="IPR041679">
    <property type="entry name" value="DNA2/NAM7-like_C"/>
</dbReference>
<feature type="compositionally biased region" description="Polar residues" evidence="8">
    <location>
        <begin position="54"/>
        <end position="67"/>
    </location>
</feature>
<dbReference type="SMART" id="SM00438">
    <property type="entry name" value="ZnF_NFX"/>
    <property type="match status" value="5"/>
</dbReference>
<dbReference type="GO" id="GO:0002376">
    <property type="term" value="P:immune system process"/>
    <property type="evidence" value="ECO:0007669"/>
    <property type="project" value="UniProtKB-KW"/>
</dbReference>
<dbReference type="InterPro" id="IPR045055">
    <property type="entry name" value="DNA2/NAM7-like"/>
</dbReference>
<name>A0ABD2NA53_9CUCU</name>
<dbReference type="GO" id="GO:0008270">
    <property type="term" value="F:zinc ion binding"/>
    <property type="evidence" value="ECO:0007669"/>
    <property type="project" value="UniProtKB-KW"/>
</dbReference>
<dbReference type="PANTHER" id="PTHR10887:SF341">
    <property type="entry name" value="NFX1-TYPE ZINC FINGER-CONTAINING PROTEIN 1"/>
    <property type="match status" value="1"/>
</dbReference>
<comment type="subcellular location">
    <subcellularLocation>
        <location evidence="1">Cytoplasm</location>
    </subcellularLocation>
</comment>
<gene>
    <name evidence="10" type="ORF">HHI36_020281</name>
</gene>
<dbReference type="SUPFAM" id="SSF52540">
    <property type="entry name" value="P-loop containing nucleoside triphosphate hydrolases"/>
    <property type="match status" value="1"/>
</dbReference>
<dbReference type="PROSITE" id="PS51981">
    <property type="entry name" value="ZF_RZ"/>
    <property type="match status" value="1"/>
</dbReference>
<keyword evidence="2" id="KW-0963">Cytoplasm</keyword>
<feature type="compositionally biased region" description="Polar residues" evidence="8">
    <location>
        <begin position="101"/>
        <end position="128"/>
    </location>
</feature>
<dbReference type="GO" id="GO:0005737">
    <property type="term" value="C:cytoplasm"/>
    <property type="evidence" value="ECO:0007669"/>
    <property type="project" value="UniProtKB-SubCell"/>
</dbReference>
<evidence type="ECO:0000256" key="5">
    <source>
        <dbReference type="ARBA" id="ARBA00022771"/>
    </source>
</evidence>
<protein>
    <recommendedName>
        <fullName evidence="9">RZ-type domain-containing protein</fullName>
    </recommendedName>
</protein>
<keyword evidence="6" id="KW-0862">Zinc</keyword>
<feature type="compositionally biased region" description="Basic residues" evidence="8">
    <location>
        <begin position="1"/>
        <end position="16"/>
    </location>
</feature>
<comment type="caution">
    <text evidence="10">The sequence shown here is derived from an EMBL/GenBank/DDBJ whole genome shotgun (WGS) entry which is preliminary data.</text>
</comment>
<dbReference type="InterPro" id="IPR046439">
    <property type="entry name" value="ZF_RZ_dom"/>
</dbReference>
<evidence type="ECO:0000256" key="3">
    <source>
        <dbReference type="ARBA" id="ARBA00022723"/>
    </source>
</evidence>
<evidence type="ECO:0000256" key="4">
    <source>
        <dbReference type="ARBA" id="ARBA00022737"/>
    </source>
</evidence>
<dbReference type="FunFam" id="3.40.50.300:FF:000742">
    <property type="entry name" value="NFX1-type zinc finger-containing protein 1"/>
    <property type="match status" value="1"/>
</dbReference>
<feature type="domain" description="RZ-type" evidence="9">
    <location>
        <begin position="1982"/>
        <end position="2051"/>
    </location>
</feature>
<dbReference type="Pfam" id="PF20173">
    <property type="entry name" value="ZnF_RZ-type"/>
    <property type="match status" value="1"/>
</dbReference>
<evidence type="ECO:0000256" key="7">
    <source>
        <dbReference type="ARBA" id="ARBA00022859"/>
    </source>
</evidence>
<dbReference type="Pfam" id="PF13087">
    <property type="entry name" value="AAA_12"/>
    <property type="match status" value="1"/>
</dbReference>